<keyword evidence="2" id="KW-0732">Signal</keyword>
<dbReference type="InterPro" id="IPR002509">
    <property type="entry name" value="NODB_dom"/>
</dbReference>
<dbReference type="InterPro" id="IPR051398">
    <property type="entry name" value="Polysacch_Deacetylase"/>
</dbReference>
<evidence type="ECO:0000259" key="3">
    <source>
        <dbReference type="PROSITE" id="PS51677"/>
    </source>
</evidence>
<dbReference type="Pfam" id="PF01522">
    <property type="entry name" value="Polysacc_deac_1"/>
    <property type="match status" value="1"/>
</dbReference>
<dbReference type="GO" id="GO:0005975">
    <property type="term" value="P:carbohydrate metabolic process"/>
    <property type="evidence" value="ECO:0007669"/>
    <property type="project" value="InterPro"/>
</dbReference>
<dbReference type="STRING" id="394193.SAMN04489732_108225"/>
<dbReference type="RefSeq" id="WP_091618419.1">
    <property type="nucleotide sequence ID" value="NZ_FOEF01000008.1"/>
</dbReference>
<dbReference type="AlphaFoldDB" id="A0A1H8XP16"/>
<name>A0A1H8XP16_9PSEU</name>
<evidence type="ECO:0000256" key="2">
    <source>
        <dbReference type="ARBA" id="ARBA00022729"/>
    </source>
</evidence>
<dbReference type="PANTHER" id="PTHR34216">
    <property type="match status" value="1"/>
</dbReference>
<dbReference type="OrthoDB" id="9763050at2"/>
<keyword evidence="5" id="KW-1185">Reference proteome</keyword>
<evidence type="ECO:0000256" key="1">
    <source>
        <dbReference type="ARBA" id="ARBA00004613"/>
    </source>
</evidence>
<evidence type="ECO:0000313" key="5">
    <source>
        <dbReference type="Proteomes" id="UP000198582"/>
    </source>
</evidence>
<evidence type="ECO:0000313" key="4">
    <source>
        <dbReference type="EMBL" id="SEP41854.1"/>
    </source>
</evidence>
<dbReference type="PANTHER" id="PTHR34216:SF3">
    <property type="entry name" value="POLY-BETA-1,6-N-ACETYL-D-GLUCOSAMINE N-DEACETYLASE"/>
    <property type="match status" value="1"/>
</dbReference>
<accession>A0A1H8XP16</accession>
<dbReference type="InterPro" id="IPR011330">
    <property type="entry name" value="Glyco_hydro/deAcase_b/a-brl"/>
</dbReference>
<gene>
    <name evidence="4" type="ORF">SAMN04489732_108225</name>
</gene>
<sequence length="212" mass="23548">MVNFAVHGVGRPERALDPGEDERWITVEQFDRLLEAVAGQEDAHLTFDDGNASDVEVALPRLVSRGLRAEFFPLAGRVGERGYVDPDGLRQLVDAGMDVGSHGWERRDWRRLDDRQARRELEAAPRLLTELSGRAVCRYSLPSGRLDRRVLGRLRAAGATRVYSSSRSLGAGPGGWLQPRVQVHREMDADWVAAALGAGAGFRRPRAGWWRG</sequence>
<comment type="subcellular location">
    <subcellularLocation>
        <location evidence="1">Secreted</location>
    </subcellularLocation>
</comment>
<dbReference type="CDD" id="cd10918">
    <property type="entry name" value="CE4_NodB_like_5s_6s"/>
    <property type="match status" value="1"/>
</dbReference>
<organism evidence="4 5">
    <name type="scientific">Amycolatopsis saalfeldensis</name>
    <dbReference type="NCBI Taxonomy" id="394193"/>
    <lineage>
        <taxon>Bacteria</taxon>
        <taxon>Bacillati</taxon>
        <taxon>Actinomycetota</taxon>
        <taxon>Actinomycetes</taxon>
        <taxon>Pseudonocardiales</taxon>
        <taxon>Pseudonocardiaceae</taxon>
        <taxon>Amycolatopsis</taxon>
    </lineage>
</organism>
<dbReference type="EMBL" id="FOEF01000008">
    <property type="protein sequence ID" value="SEP41854.1"/>
    <property type="molecule type" value="Genomic_DNA"/>
</dbReference>
<feature type="domain" description="NodB homology" evidence="3">
    <location>
        <begin position="41"/>
        <end position="212"/>
    </location>
</feature>
<dbReference type="GO" id="GO:0005576">
    <property type="term" value="C:extracellular region"/>
    <property type="evidence" value="ECO:0007669"/>
    <property type="project" value="UniProtKB-SubCell"/>
</dbReference>
<dbReference type="Proteomes" id="UP000198582">
    <property type="component" value="Unassembled WGS sequence"/>
</dbReference>
<dbReference type="Gene3D" id="3.20.20.370">
    <property type="entry name" value="Glycoside hydrolase/deacetylase"/>
    <property type="match status" value="1"/>
</dbReference>
<protein>
    <submittedName>
        <fullName evidence="4">Polysaccharide deacetylase</fullName>
    </submittedName>
</protein>
<dbReference type="SUPFAM" id="SSF88713">
    <property type="entry name" value="Glycoside hydrolase/deacetylase"/>
    <property type="match status" value="1"/>
</dbReference>
<dbReference type="GO" id="GO:0016810">
    <property type="term" value="F:hydrolase activity, acting on carbon-nitrogen (but not peptide) bonds"/>
    <property type="evidence" value="ECO:0007669"/>
    <property type="project" value="InterPro"/>
</dbReference>
<reference evidence="4 5" key="1">
    <citation type="submission" date="2016-10" db="EMBL/GenBank/DDBJ databases">
        <authorList>
            <person name="de Groot N.N."/>
        </authorList>
    </citation>
    <scope>NUCLEOTIDE SEQUENCE [LARGE SCALE GENOMIC DNA]</scope>
    <source>
        <strain evidence="4 5">DSM 44993</strain>
    </source>
</reference>
<proteinExistence type="predicted"/>
<dbReference type="PROSITE" id="PS51677">
    <property type="entry name" value="NODB"/>
    <property type="match status" value="1"/>
</dbReference>